<keyword evidence="5" id="KW-0547">Nucleotide-binding</keyword>
<evidence type="ECO:0000259" key="9">
    <source>
        <dbReference type="Pfam" id="PF01259"/>
    </source>
</evidence>
<name>A0A2G9ZP09_9BACT</name>
<keyword evidence="7" id="KW-0067">ATP-binding</keyword>
<dbReference type="EC" id="6.3.2.6" evidence="3"/>
<dbReference type="GO" id="GO:0005737">
    <property type="term" value="C:cytoplasm"/>
    <property type="evidence" value="ECO:0007669"/>
    <property type="project" value="TreeGrafter"/>
</dbReference>
<organism evidence="10 11">
    <name type="scientific">Candidatus Falkowbacteria bacterium CG23_combo_of_CG06-09_8_20_14_all_41_10</name>
    <dbReference type="NCBI Taxonomy" id="1974571"/>
    <lineage>
        <taxon>Bacteria</taxon>
        <taxon>Candidatus Falkowiibacteriota</taxon>
    </lineage>
</organism>
<dbReference type="Pfam" id="PF01259">
    <property type="entry name" value="SAICAR_synt"/>
    <property type="match status" value="1"/>
</dbReference>
<dbReference type="Gene3D" id="3.30.470.20">
    <property type="entry name" value="ATP-grasp fold, B domain"/>
    <property type="match status" value="1"/>
</dbReference>
<evidence type="ECO:0000256" key="5">
    <source>
        <dbReference type="ARBA" id="ARBA00022741"/>
    </source>
</evidence>
<dbReference type="Proteomes" id="UP000231408">
    <property type="component" value="Unassembled WGS sequence"/>
</dbReference>
<evidence type="ECO:0000256" key="2">
    <source>
        <dbReference type="ARBA" id="ARBA00010190"/>
    </source>
</evidence>
<dbReference type="PANTHER" id="PTHR43700">
    <property type="entry name" value="PHOSPHORIBOSYLAMINOIMIDAZOLE-SUCCINOCARBOXAMIDE SYNTHASE"/>
    <property type="match status" value="1"/>
</dbReference>
<evidence type="ECO:0000256" key="3">
    <source>
        <dbReference type="ARBA" id="ARBA00012217"/>
    </source>
</evidence>
<comment type="caution">
    <text evidence="10">The sequence shown here is derived from an EMBL/GenBank/DDBJ whole genome shotgun (WGS) entry which is preliminary data.</text>
</comment>
<evidence type="ECO:0000256" key="6">
    <source>
        <dbReference type="ARBA" id="ARBA00022755"/>
    </source>
</evidence>
<dbReference type="EMBL" id="PCSE01000010">
    <property type="protein sequence ID" value="PIP34906.1"/>
    <property type="molecule type" value="Genomic_DNA"/>
</dbReference>
<dbReference type="GO" id="GO:0005524">
    <property type="term" value="F:ATP binding"/>
    <property type="evidence" value="ECO:0007669"/>
    <property type="project" value="UniProtKB-KW"/>
</dbReference>
<dbReference type="SUPFAM" id="SSF56104">
    <property type="entry name" value="SAICAR synthase-like"/>
    <property type="match status" value="1"/>
</dbReference>
<proteinExistence type="inferred from homology"/>
<comment type="similarity">
    <text evidence="2">Belongs to the SAICAR synthetase family.</text>
</comment>
<comment type="catalytic activity">
    <reaction evidence="8">
        <text>5-amino-1-(5-phospho-D-ribosyl)imidazole-4-carboxylate + L-aspartate + ATP = (2S)-2-[5-amino-1-(5-phospho-beta-D-ribosyl)imidazole-4-carboxamido]succinate + ADP + phosphate + 2 H(+)</text>
        <dbReference type="Rhea" id="RHEA:22628"/>
        <dbReference type="ChEBI" id="CHEBI:15378"/>
        <dbReference type="ChEBI" id="CHEBI:29991"/>
        <dbReference type="ChEBI" id="CHEBI:30616"/>
        <dbReference type="ChEBI" id="CHEBI:43474"/>
        <dbReference type="ChEBI" id="CHEBI:58443"/>
        <dbReference type="ChEBI" id="CHEBI:77657"/>
        <dbReference type="ChEBI" id="CHEBI:456216"/>
        <dbReference type="EC" id="6.3.2.6"/>
    </reaction>
</comment>
<dbReference type="AlphaFoldDB" id="A0A2G9ZP09"/>
<comment type="pathway">
    <text evidence="1">Purine metabolism; IMP biosynthesis via de novo pathway; 5-amino-1-(5-phospho-D-ribosyl)imidazole-4-carboxamide from 5-amino-1-(5-phospho-D-ribosyl)imidazole-4-carboxylate: step 1/2.</text>
</comment>
<reference evidence="10 11" key="1">
    <citation type="submission" date="2017-09" db="EMBL/GenBank/DDBJ databases">
        <title>Depth-based differentiation of microbial function through sediment-hosted aquifers and enrichment of novel symbionts in the deep terrestrial subsurface.</title>
        <authorList>
            <person name="Probst A.J."/>
            <person name="Ladd B."/>
            <person name="Jarett J.K."/>
            <person name="Geller-Mcgrath D.E."/>
            <person name="Sieber C.M."/>
            <person name="Emerson J.B."/>
            <person name="Anantharaman K."/>
            <person name="Thomas B.C."/>
            <person name="Malmstrom R."/>
            <person name="Stieglmeier M."/>
            <person name="Klingl A."/>
            <person name="Woyke T."/>
            <person name="Ryan C.M."/>
            <person name="Banfield J.F."/>
        </authorList>
    </citation>
    <scope>NUCLEOTIDE SEQUENCE [LARGE SCALE GENOMIC DNA]</scope>
    <source>
        <strain evidence="10">CG23_combo_of_CG06-09_8_20_14_all_41_10</strain>
    </source>
</reference>
<evidence type="ECO:0000313" key="11">
    <source>
        <dbReference type="Proteomes" id="UP000231408"/>
    </source>
</evidence>
<sequence>MKKIPENLINDKLSQYLLEKGLNRVSQGKVRNTWFLNPKCLLMVATNRISAFDFVFNALIPKKGEVLTAMTHFWATKVLSDFNHHLIPAMSRPEFNAAYDLKGISLSQLPIERCLVVDNMGAKLYPFEMIYRHHIGGSVFKDYQKTGMAAGHRLTPGLPKWSKLLHPIFTPSTKEEVDHDVNVNADYFFSEMNKKRLGAEPLEVVDMLASAYNKAYGYAQERGILILDTKFEVAGKKIVDEILTPDSSRFAVSEDWGKAMAEGRDPHFYDKQLVRDYVAKIETPFNVVGVNKLDPKNPDHVDFVHGLKIPDEIIGETTKRYLQIFERLTGTSLREYQKKEMGVNL</sequence>
<evidence type="ECO:0000313" key="10">
    <source>
        <dbReference type="EMBL" id="PIP34906.1"/>
    </source>
</evidence>
<keyword evidence="4" id="KW-0436">Ligase</keyword>
<evidence type="ECO:0000256" key="1">
    <source>
        <dbReference type="ARBA" id="ARBA00004672"/>
    </source>
</evidence>
<protein>
    <recommendedName>
        <fullName evidence="3">phosphoribosylaminoimidazolesuccinocarboxamide synthase</fullName>
        <ecNumber evidence="3">6.3.2.6</ecNumber>
    </recommendedName>
</protein>
<feature type="domain" description="SAICAR synthetase/ADE2 N-terminal" evidence="9">
    <location>
        <begin position="25"/>
        <end position="285"/>
    </location>
</feature>
<dbReference type="PANTHER" id="PTHR43700:SF1">
    <property type="entry name" value="PHOSPHORIBOSYLAMINOIMIDAZOLE-SUCCINOCARBOXAMIDE SYNTHASE"/>
    <property type="match status" value="1"/>
</dbReference>
<gene>
    <name evidence="10" type="ORF">COX21_00325</name>
</gene>
<dbReference type="CDD" id="cd01414">
    <property type="entry name" value="SAICAR_synt_Sc"/>
    <property type="match status" value="1"/>
</dbReference>
<evidence type="ECO:0000256" key="7">
    <source>
        <dbReference type="ARBA" id="ARBA00022840"/>
    </source>
</evidence>
<dbReference type="Gene3D" id="3.30.200.20">
    <property type="entry name" value="Phosphorylase Kinase, domain 1"/>
    <property type="match status" value="1"/>
</dbReference>
<dbReference type="GO" id="GO:0006189">
    <property type="term" value="P:'de novo' IMP biosynthetic process"/>
    <property type="evidence" value="ECO:0007669"/>
    <property type="project" value="UniProtKB-UniPathway"/>
</dbReference>
<dbReference type="InterPro" id="IPR028923">
    <property type="entry name" value="SAICAR_synt/ADE2_N"/>
</dbReference>
<dbReference type="GO" id="GO:0004639">
    <property type="term" value="F:phosphoribosylaminoimidazolesuccinocarboxamide synthase activity"/>
    <property type="evidence" value="ECO:0007669"/>
    <property type="project" value="UniProtKB-EC"/>
</dbReference>
<evidence type="ECO:0000256" key="4">
    <source>
        <dbReference type="ARBA" id="ARBA00022598"/>
    </source>
</evidence>
<dbReference type="UniPathway" id="UPA00074">
    <property type="reaction ID" value="UER00131"/>
</dbReference>
<keyword evidence="6" id="KW-0658">Purine biosynthesis</keyword>
<accession>A0A2G9ZP09</accession>
<evidence type="ECO:0000256" key="8">
    <source>
        <dbReference type="ARBA" id="ARBA00048475"/>
    </source>
</evidence>